<evidence type="ECO:0000313" key="2">
    <source>
        <dbReference type="EMBL" id="RDL44357.1"/>
    </source>
</evidence>
<evidence type="ECO:0000256" key="1">
    <source>
        <dbReference type="SAM" id="MobiDB-lite"/>
    </source>
</evidence>
<name>A0A370U9A0_9GAMM</name>
<comment type="caution">
    <text evidence="2">The sequence shown here is derived from an EMBL/GenBank/DDBJ whole genome shotgun (WGS) entry which is preliminary data.</text>
</comment>
<dbReference type="Proteomes" id="UP000254326">
    <property type="component" value="Unassembled WGS sequence"/>
</dbReference>
<proteinExistence type="predicted"/>
<gene>
    <name evidence="2" type="ORF">DN730_08105</name>
</gene>
<organism evidence="2 3">
    <name type="scientific">Marinomonas piezotolerans</name>
    <dbReference type="NCBI Taxonomy" id="2213058"/>
    <lineage>
        <taxon>Bacteria</taxon>
        <taxon>Pseudomonadati</taxon>
        <taxon>Pseudomonadota</taxon>
        <taxon>Gammaproteobacteria</taxon>
        <taxon>Oceanospirillales</taxon>
        <taxon>Oceanospirillaceae</taxon>
        <taxon>Marinomonas</taxon>
    </lineage>
</organism>
<feature type="region of interest" description="Disordered" evidence="1">
    <location>
        <begin position="225"/>
        <end position="247"/>
    </location>
</feature>
<feature type="region of interest" description="Disordered" evidence="1">
    <location>
        <begin position="1"/>
        <end position="63"/>
    </location>
</feature>
<feature type="compositionally biased region" description="Polar residues" evidence="1">
    <location>
        <begin position="236"/>
        <end position="247"/>
    </location>
</feature>
<dbReference type="OrthoDB" id="6679509at2"/>
<accession>A0A370U9A0</accession>
<feature type="compositionally biased region" description="Basic and acidic residues" evidence="1">
    <location>
        <begin position="225"/>
        <end position="235"/>
    </location>
</feature>
<dbReference type="EMBL" id="QKRA01000003">
    <property type="protein sequence ID" value="RDL44357.1"/>
    <property type="molecule type" value="Genomic_DNA"/>
</dbReference>
<evidence type="ECO:0000313" key="3">
    <source>
        <dbReference type="Proteomes" id="UP000254326"/>
    </source>
</evidence>
<sequence>MTVNTDQLEQEADELFARRNQAPDKSDTAKDESEQTEQEQAEQTPPEQQDTAETQAERTPEVIAEERIKNAQALMTKATQEAAALRRENAQLKEQMEALQANPSEGESNAPEVGSLEDLMEEYPELVGPLVQRLNQLEGKINGIETVSQKSKEDAALEAHWDTINQAHPDHMEIAQEPDFQGWVARQPPVMQQIAQNGSAQDVIYLLDQYKATISKGTSQNKKVDQAKELADKVPRTQQKPTTSLKPSFTREQIAKMSPEQFSKYEAEIDEAMARGEIN</sequence>
<reference evidence="2 3" key="1">
    <citation type="submission" date="2018-06" db="EMBL/GenBank/DDBJ databases">
        <title>Marinomonas sp. YLB-05 draft genome sequence.</title>
        <authorList>
            <person name="Yu L."/>
            <person name="Tang X."/>
        </authorList>
    </citation>
    <scope>NUCLEOTIDE SEQUENCE [LARGE SCALE GENOMIC DNA]</scope>
    <source>
        <strain evidence="2 3">YLB-05</strain>
    </source>
</reference>
<dbReference type="AlphaFoldDB" id="A0A370U9A0"/>
<feature type="compositionally biased region" description="Basic and acidic residues" evidence="1">
    <location>
        <begin position="15"/>
        <end position="33"/>
    </location>
</feature>
<keyword evidence="3" id="KW-1185">Reference proteome</keyword>
<feature type="region of interest" description="Disordered" evidence="1">
    <location>
        <begin position="89"/>
        <end position="112"/>
    </location>
</feature>
<dbReference type="RefSeq" id="WP_115467620.1">
    <property type="nucleotide sequence ID" value="NZ_QKRA01000003.1"/>
</dbReference>
<protein>
    <submittedName>
        <fullName evidence="2">Uncharacterized protein</fullName>
    </submittedName>
</protein>